<name>A0A8J7QGQ9_9BACT</name>
<dbReference type="InterPro" id="IPR050130">
    <property type="entry name" value="ClpA_ClpB"/>
</dbReference>
<dbReference type="PANTHER" id="PTHR11638">
    <property type="entry name" value="ATP-DEPENDENT CLP PROTEASE"/>
    <property type="match status" value="1"/>
</dbReference>
<protein>
    <recommendedName>
        <fullName evidence="2 11">Chaperone protein ClpB</fullName>
    </recommendedName>
</protein>
<dbReference type="InterPro" id="IPR027417">
    <property type="entry name" value="P-loop_NTPase"/>
</dbReference>
<comment type="subunit">
    <text evidence="8">Homohexamer. The oligomerization is ATP-dependent.</text>
</comment>
<dbReference type="Proteomes" id="UP000664417">
    <property type="component" value="Unassembled WGS sequence"/>
</dbReference>
<evidence type="ECO:0000256" key="1">
    <source>
        <dbReference type="ARBA" id="ARBA00008675"/>
    </source>
</evidence>
<dbReference type="Pfam" id="PF17871">
    <property type="entry name" value="AAA_lid_9"/>
    <property type="match status" value="1"/>
</dbReference>
<dbReference type="InterPro" id="IPR017730">
    <property type="entry name" value="Chaperonin_ClpB"/>
</dbReference>
<comment type="caution">
    <text evidence="13">The sequence shown here is derived from an EMBL/GenBank/DDBJ whole genome shotgun (WGS) entry which is preliminary data.</text>
</comment>
<keyword evidence="6 11" id="KW-0175">Coiled coil</keyword>
<evidence type="ECO:0000256" key="7">
    <source>
        <dbReference type="ARBA" id="ARBA00023186"/>
    </source>
</evidence>
<evidence type="ECO:0000256" key="9">
    <source>
        <dbReference type="PROSITE-ProRule" id="PRU01251"/>
    </source>
</evidence>
<dbReference type="Pfam" id="PF10431">
    <property type="entry name" value="ClpB_D2-small"/>
    <property type="match status" value="1"/>
</dbReference>
<dbReference type="NCBIfam" id="TIGR03346">
    <property type="entry name" value="chaperone_ClpB"/>
    <property type="match status" value="1"/>
</dbReference>
<dbReference type="InterPro" id="IPR028299">
    <property type="entry name" value="ClpA/B_CS2"/>
</dbReference>
<dbReference type="PANTHER" id="PTHR11638:SF18">
    <property type="entry name" value="HEAT SHOCK PROTEIN 104"/>
    <property type="match status" value="1"/>
</dbReference>
<keyword evidence="4 10" id="KW-0547">Nucleotide-binding</keyword>
<evidence type="ECO:0000256" key="8">
    <source>
        <dbReference type="ARBA" id="ARBA00026057"/>
    </source>
</evidence>
<dbReference type="GO" id="GO:0042026">
    <property type="term" value="P:protein refolding"/>
    <property type="evidence" value="ECO:0007669"/>
    <property type="project" value="UniProtKB-UniRule"/>
</dbReference>
<dbReference type="Gene3D" id="1.10.8.60">
    <property type="match status" value="1"/>
</dbReference>
<dbReference type="CDD" id="cd00009">
    <property type="entry name" value="AAA"/>
    <property type="match status" value="1"/>
</dbReference>
<evidence type="ECO:0000313" key="14">
    <source>
        <dbReference type="Proteomes" id="UP000664417"/>
    </source>
</evidence>
<dbReference type="FunFam" id="3.40.50.300:FF:000120">
    <property type="entry name" value="ATP-dependent chaperone ClpB"/>
    <property type="match status" value="1"/>
</dbReference>
<evidence type="ECO:0000259" key="12">
    <source>
        <dbReference type="PROSITE" id="PS51903"/>
    </source>
</evidence>
<dbReference type="InterPro" id="IPR019489">
    <property type="entry name" value="Clp_ATPase_C"/>
</dbReference>
<evidence type="ECO:0000256" key="2">
    <source>
        <dbReference type="ARBA" id="ARBA00017574"/>
    </source>
</evidence>
<dbReference type="PROSITE" id="PS00870">
    <property type="entry name" value="CLPAB_1"/>
    <property type="match status" value="1"/>
</dbReference>
<dbReference type="InterPro" id="IPR041546">
    <property type="entry name" value="ClpA/ClpB_AAA_lid"/>
</dbReference>
<dbReference type="GO" id="GO:0016887">
    <property type="term" value="F:ATP hydrolysis activity"/>
    <property type="evidence" value="ECO:0007669"/>
    <property type="project" value="InterPro"/>
</dbReference>
<evidence type="ECO:0000256" key="6">
    <source>
        <dbReference type="ARBA" id="ARBA00023054"/>
    </source>
</evidence>
<comment type="subcellular location">
    <subcellularLocation>
        <location evidence="11">Cytoplasm</location>
    </subcellularLocation>
</comment>
<dbReference type="GO" id="GO:0005524">
    <property type="term" value="F:ATP binding"/>
    <property type="evidence" value="ECO:0007669"/>
    <property type="project" value="UniProtKB-UniRule"/>
</dbReference>
<dbReference type="InterPro" id="IPR003593">
    <property type="entry name" value="AAA+_ATPase"/>
</dbReference>
<dbReference type="InterPro" id="IPR036628">
    <property type="entry name" value="Clp_N_dom_sf"/>
</dbReference>
<evidence type="ECO:0000256" key="5">
    <source>
        <dbReference type="ARBA" id="ARBA00022840"/>
    </source>
</evidence>
<keyword evidence="11" id="KW-0963">Cytoplasm</keyword>
<dbReference type="Gene3D" id="1.10.1780.10">
    <property type="entry name" value="Clp, N-terminal domain"/>
    <property type="match status" value="1"/>
</dbReference>
<feature type="domain" description="Clp R" evidence="12">
    <location>
        <begin position="3"/>
        <end position="147"/>
    </location>
</feature>
<dbReference type="Pfam" id="PF00004">
    <property type="entry name" value="AAA"/>
    <property type="match status" value="1"/>
</dbReference>
<dbReference type="SUPFAM" id="SSF52540">
    <property type="entry name" value="P-loop containing nucleoside triphosphate hydrolases"/>
    <property type="match status" value="2"/>
</dbReference>
<dbReference type="PROSITE" id="PS51903">
    <property type="entry name" value="CLP_R"/>
    <property type="match status" value="1"/>
</dbReference>
<dbReference type="GO" id="GO:0005737">
    <property type="term" value="C:cytoplasm"/>
    <property type="evidence" value="ECO:0007669"/>
    <property type="project" value="UniProtKB-SubCell"/>
</dbReference>
<accession>A0A8J7QGQ9</accession>
<dbReference type="RefSeq" id="WP_207859724.1">
    <property type="nucleotide sequence ID" value="NZ_JAFREP010000014.1"/>
</dbReference>
<feature type="coiled-coil region" evidence="11">
    <location>
        <begin position="413"/>
        <end position="534"/>
    </location>
</feature>
<gene>
    <name evidence="11 13" type="primary">clpB</name>
    <name evidence="13" type="ORF">J3U88_15195</name>
</gene>
<evidence type="ECO:0000256" key="4">
    <source>
        <dbReference type="ARBA" id="ARBA00022741"/>
    </source>
</evidence>
<keyword evidence="7 10" id="KW-0143">Chaperone</keyword>
<dbReference type="FunFam" id="3.40.50.300:FF:000025">
    <property type="entry name" value="ATP-dependent Clp protease subunit"/>
    <property type="match status" value="1"/>
</dbReference>
<comment type="similarity">
    <text evidence="1 10">Belongs to the ClpA/ClpB family.</text>
</comment>
<dbReference type="SMART" id="SM01086">
    <property type="entry name" value="ClpB_D2-small"/>
    <property type="match status" value="1"/>
</dbReference>
<evidence type="ECO:0000256" key="11">
    <source>
        <dbReference type="RuleBase" id="RU362034"/>
    </source>
</evidence>
<dbReference type="GO" id="GO:0034605">
    <property type="term" value="P:cellular response to heat"/>
    <property type="evidence" value="ECO:0007669"/>
    <property type="project" value="TreeGrafter"/>
</dbReference>
<evidence type="ECO:0000256" key="3">
    <source>
        <dbReference type="ARBA" id="ARBA00022737"/>
    </source>
</evidence>
<keyword evidence="3 9" id="KW-0677">Repeat</keyword>
<dbReference type="Pfam" id="PF07724">
    <property type="entry name" value="AAA_2"/>
    <property type="match status" value="1"/>
</dbReference>
<organism evidence="13 14">
    <name type="scientific">Acanthopleuribacter pedis</name>
    <dbReference type="NCBI Taxonomy" id="442870"/>
    <lineage>
        <taxon>Bacteria</taxon>
        <taxon>Pseudomonadati</taxon>
        <taxon>Acidobacteriota</taxon>
        <taxon>Holophagae</taxon>
        <taxon>Acanthopleuribacterales</taxon>
        <taxon>Acanthopleuribacteraceae</taxon>
        <taxon>Acanthopleuribacter</taxon>
    </lineage>
</organism>
<reference evidence="13" key="1">
    <citation type="submission" date="2021-03" db="EMBL/GenBank/DDBJ databases">
        <authorList>
            <person name="Wang G."/>
        </authorList>
    </citation>
    <scope>NUCLEOTIDE SEQUENCE</scope>
    <source>
        <strain evidence="13">KCTC 12899</strain>
    </source>
</reference>
<dbReference type="CDD" id="cd19499">
    <property type="entry name" value="RecA-like_ClpB_Hsp104-like"/>
    <property type="match status" value="1"/>
</dbReference>
<keyword evidence="11" id="KW-0346">Stress response</keyword>
<evidence type="ECO:0000313" key="13">
    <source>
        <dbReference type="EMBL" id="MBO1319820.1"/>
    </source>
</evidence>
<dbReference type="Pfam" id="PF02861">
    <property type="entry name" value="Clp_N"/>
    <property type="match status" value="1"/>
</dbReference>
<dbReference type="InterPro" id="IPR004176">
    <property type="entry name" value="Clp_R_N"/>
</dbReference>
<dbReference type="AlphaFoldDB" id="A0A8J7QGQ9"/>
<comment type="function">
    <text evidence="11">Part of a stress-induced multi-chaperone system, it is involved in the recovery of the cell from heat-induced damage, in cooperation with DnaK, DnaJ and GrpE.</text>
</comment>
<dbReference type="EMBL" id="JAFREP010000014">
    <property type="protein sequence ID" value="MBO1319820.1"/>
    <property type="molecule type" value="Genomic_DNA"/>
</dbReference>
<dbReference type="SUPFAM" id="SSF81923">
    <property type="entry name" value="Double Clp-N motif"/>
    <property type="match status" value="1"/>
</dbReference>
<evidence type="ECO:0000256" key="10">
    <source>
        <dbReference type="RuleBase" id="RU004432"/>
    </source>
</evidence>
<dbReference type="Gene3D" id="3.40.50.300">
    <property type="entry name" value="P-loop containing nucleotide triphosphate hydrolases"/>
    <property type="match status" value="3"/>
</dbReference>
<comment type="subunit">
    <text evidence="11">Homohexamer; The oligomerization is ATP-dependent.</text>
</comment>
<dbReference type="InterPro" id="IPR018368">
    <property type="entry name" value="ClpA/B_CS1"/>
</dbReference>
<dbReference type="FunFam" id="3.40.50.300:FF:000010">
    <property type="entry name" value="Chaperone clpB 1, putative"/>
    <property type="match status" value="1"/>
</dbReference>
<dbReference type="PROSITE" id="PS00871">
    <property type="entry name" value="CLPAB_2"/>
    <property type="match status" value="1"/>
</dbReference>
<proteinExistence type="inferred from homology"/>
<keyword evidence="14" id="KW-1185">Reference proteome</keyword>
<dbReference type="InterPro" id="IPR003959">
    <property type="entry name" value="ATPase_AAA_core"/>
</dbReference>
<keyword evidence="5 10" id="KW-0067">ATP-binding</keyword>
<dbReference type="PRINTS" id="PR00300">
    <property type="entry name" value="CLPPROTEASEA"/>
</dbReference>
<dbReference type="SMART" id="SM00382">
    <property type="entry name" value="AAA"/>
    <property type="match status" value="2"/>
</dbReference>
<dbReference type="InterPro" id="IPR001270">
    <property type="entry name" value="ClpA/B"/>
</dbReference>
<sequence>MRFDQFTIKAQEAIQDALARATEGEAPEVTIEHLSAALLAQNDSIVPPLLQKIGVPIPQLQSEINQHLDRAAKVSGANQQPRISGSLGRLLTAAQKTAGKMQDTYTSTEHLFLEILREKHNILARRLDERGVREESVMLALRELRGESSVTDQNPEAKYQVLDKYTIDLTHRARTNKLDPIIGREEEIRRVIQVLSRKTKNNPVLIGEPGVGKTAIAEGLAMRIVSGDVPEGLKRKRVLTLDLASMIAGAKFRGEFEDRLKALLKEVTASMGDIILFIDELHTIVGAGAAEGAMDASNMLKPALARGELHCVGATTLNEYKKHIEKDSALERRFQPVQVAEPDEGAALAILRGLRERYEVYHGITIRDSALIAAVHLSQRYISDRFLPDKAIDLVDEAASTIRTQIDSMPLEIDQGMRKQRQLEIEREALNMEDTPTNRERLKEVKREIANLEESLAAMKQRWQNEKNQIQELRALKEKAEQLKHAANDAERSGDYNRAAEIRYGQLIQSEKQAEQVEERLKTLQAEGSLLREEVTENDIARVVANWTNIPISKMLESEKEKLLHLETRLHERVIGQNRAVQAIADAIRRSRGGLQDPDRPLGSFLFLGPTGVGKTELARTLSDLLFDSEKKLIRIDMSEYMEKHSVSRLIGSPPGYIGHEEGGQLTEKVRRSPYAVILFDEIEKAHPEVFNAFLQILDDGRLTDGKGRTVNFRNTVIIMTSNIASEIAARPDLDAVEKETKLLAAMKDHFRPEFINRIDEIIPFETLSAEMLRDIVRIQLTRLDKRLEEQQLKLSFSDEALDLIAEVGYDPAFGARPVKRAIQQLVLNPLAKDLLQGRFSRGQTIQVVRDQEHGLHFE</sequence>